<keyword evidence="2" id="KW-0503">Monooxygenase</keyword>
<dbReference type="PROSITE" id="PS00086">
    <property type="entry name" value="CYTOCHROME_P450"/>
    <property type="match status" value="1"/>
</dbReference>
<dbReference type="Proteomes" id="UP001055940">
    <property type="component" value="Chromosome"/>
</dbReference>
<comment type="similarity">
    <text evidence="1 2">Belongs to the cytochrome P450 family.</text>
</comment>
<dbReference type="SUPFAM" id="SSF48264">
    <property type="entry name" value="Cytochrome P450"/>
    <property type="match status" value="1"/>
</dbReference>
<dbReference type="PRINTS" id="PR00359">
    <property type="entry name" value="BP450"/>
</dbReference>
<keyword evidence="2" id="KW-0349">Heme</keyword>
<dbReference type="InterPro" id="IPR001128">
    <property type="entry name" value="Cyt_P450"/>
</dbReference>
<keyword evidence="2" id="KW-0560">Oxidoreductase</keyword>
<dbReference type="EMBL" id="CP099837">
    <property type="protein sequence ID" value="USY18410.1"/>
    <property type="molecule type" value="Genomic_DNA"/>
</dbReference>
<dbReference type="Pfam" id="PF00067">
    <property type="entry name" value="p450"/>
    <property type="match status" value="1"/>
</dbReference>
<dbReference type="CDD" id="cd11030">
    <property type="entry name" value="CYP105-like"/>
    <property type="match status" value="1"/>
</dbReference>
<dbReference type="InterPro" id="IPR002397">
    <property type="entry name" value="Cyt_P450_B"/>
</dbReference>
<name>A0ABY5D687_9ACTN</name>
<evidence type="ECO:0000256" key="1">
    <source>
        <dbReference type="ARBA" id="ARBA00010617"/>
    </source>
</evidence>
<dbReference type="PANTHER" id="PTHR46696:SF1">
    <property type="entry name" value="CYTOCHROME P450 YJIB-RELATED"/>
    <property type="match status" value="1"/>
</dbReference>
<reference evidence="4" key="1">
    <citation type="submission" date="2022-06" db="EMBL/GenBank/DDBJ databases">
        <authorList>
            <person name="Ping M."/>
        </authorList>
    </citation>
    <scope>NUCLEOTIDE SEQUENCE</scope>
    <source>
        <strain evidence="4">JCM11759T</strain>
    </source>
</reference>
<evidence type="ECO:0000256" key="2">
    <source>
        <dbReference type="RuleBase" id="RU000461"/>
    </source>
</evidence>
<dbReference type="PRINTS" id="PR00385">
    <property type="entry name" value="P450"/>
</dbReference>
<gene>
    <name evidence="4" type="ORF">NE857_24315</name>
</gene>
<organism evidence="4 5">
    <name type="scientific">Nocardiopsis exhalans</name>
    <dbReference type="NCBI Taxonomy" id="163604"/>
    <lineage>
        <taxon>Bacteria</taxon>
        <taxon>Bacillati</taxon>
        <taxon>Actinomycetota</taxon>
        <taxon>Actinomycetes</taxon>
        <taxon>Streptosporangiales</taxon>
        <taxon>Nocardiopsidaceae</taxon>
        <taxon>Nocardiopsis</taxon>
    </lineage>
</organism>
<feature type="region of interest" description="Disordered" evidence="3">
    <location>
        <begin position="1"/>
        <end position="25"/>
    </location>
</feature>
<dbReference type="PANTHER" id="PTHR46696">
    <property type="entry name" value="P450, PUTATIVE (EUROFUNG)-RELATED"/>
    <property type="match status" value="1"/>
</dbReference>
<dbReference type="InterPro" id="IPR017972">
    <property type="entry name" value="Cyt_P450_CS"/>
</dbReference>
<dbReference type="InterPro" id="IPR036396">
    <property type="entry name" value="Cyt_P450_sf"/>
</dbReference>
<keyword evidence="5" id="KW-1185">Reference proteome</keyword>
<keyword evidence="2" id="KW-0479">Metal-binding</keyword>
<evidence type="ECO:0000313" key="4">
    <source>
        <dbReference type="EMBL" id="USY18410.1"/>
    </source>
</evidence>
<dbReference type="Gene3D" id="1.10.630.10">
    <property type="entry name" value="Cytochrome P450"/>
    <property type="match status" value="1"/>
</dbReference>
<sequence>MEERIEPPEFPMARTCPHLPPPGYQGLRDQGPLARVRLFDGRSAWIVTGHALARTLLVHPDISSDHRNPRFPALSPGRRVLQSRKWLIGMDAPEHTTHRKRLIPAFTLKRINRLRPGIQDLVDRLIDEILAKGSPAELMERFALPVPSVVICQILGVPYEDHAFFEGEAAKLVTPGTPPEEMGAALSRLDAYLHELVERKRRAPGEGDGLLDELITDHLEHGDATPEEIVSSSLMLLVAGHETTANMISLGLLVLLDNPEQLTRVRENPELIPQAVEELLRFISTADILSRVAKRDIEAEGHVIREGEGVFFANAAINRDERWFDRADTVDIHRDARGHTAFGYGVHQCLGQNLARAELEIALETLLRRIPTIELAESVDQLPVKGASGPQGVFTLPVRW</sequence>
<evidence type="ECO:0000313" key="5">
    <source>
        <dbReference type="Proteomes" id="UP001055940"/>
    </source>
</evidence>
<dbReference type="RefSeq" id="WP_254417805.1">
    <property type="nucleotide sequence ID" value="NZ_BAAAJB010000035.1"/>
</dbReference>
<accession>A0ABY5D687</accession>
<keyword evidence="2" id="KW-0408">Iron</keyword>
<evidence type="ECO:0000256" key="3">
    <source>
        <dbReference type="SAM" id="MobiDB-lite"/>
    </source>
</evidence>
<proteinExistence type="inferred from homology"/>
<protein>
    <submittedName>
        <fullName evidence="4">Cytochrome P450</fullName>
    </submittedName>
</protein>